<keyword evidence="9 13" id="KW-0482">Metalloprotease</keyword>
<dbReference type="FunFam" id="3.30.2010.10:FF:000002">
    <property type="entry name" value="CAAX prenyl protease"/>
    <property type="match status" value="1"/>
</dbReference>
<feature type="active site" evidence="11">
    <location>
        <position position="273"/>
    </location>
</feature>
<feature type="transmembrane region" description="Helical" evidence="14">
    <location>
        <begin position="58"/>
        <end position="82"/>
    </location>
</feature>
<reference evidence="17 18" key="1">
    <citation type="submission" date="2018-03" db="EMBL/GenBank/DDBJ databases">
        <title>Genomic Encyclopedia of Archaeal and Bacterial Type Strains, Phase II (KMG-II): from individual species to whole genera.</title>
        <authorList>
            <person name="Goeker M."/>
        </authorList>
    </citation>
    <scope>NUCLEOTIDE SEQUENCE [LARGE SCALE GENOMIC DNA]</scope>
    <source>
        <strain evidence="17 18">DSM 100214</strain>
    </source>
</reference>
<sequence>MIYYTILLFVIFDFIWTQYLAYRNRKRMSPNIPEQLIGIYDQEKYQKQQAYQKENSRIGLFSGFVSFIIILLLLVFNGFGYLDQYVRGYIDNSILVSLAFIGILYIGNEFISLPFSLYDTFVIEKKYGFNKSTPQIFWIDQLKGLLLSILLGGAILALLIWFYDGFGKYAWLYAWGLITAFSLFMTLFYSNIIVPLFNKQTPLESGELRNAIEEFSQKAGFELTNVYVMDASKRSTKANAYFTGLGSKKRIVLFDTLINDLTTDEIVAVLAHEIGHYKKKHIIQHLVTSVLYTGALLFILSFFLTSPALALALGGEIPSFHLGIIAFSILFTPISLLLGLFMNMSSRKNEYEADAYAASFGLADSLINGLKKLSVESLSNLNPDPWNVFIYYSHPTLLQRIERLKK</sequence>
<feature type="transmembrane region" description="Helical" evidence="14">
    <location>
        <begin position="169"/>
        <end position="189"/>
    </location>
</feature>
<feature type="binding site" evidence="12">
    <location>
        <position position="272"/>
    </location>
    <ligand>
        <name>Zn(2+)</name>
        <dbReference type="ChEBI" id="CHEBI:29105"/>
        <note>catalytic</note>
    </ligand>
</feature>
<dbReference type="PANTHER" id="PTHR10120">
    <property type="entry name" value="CAAX PRENYL PROTEASE 1"/>
    <property type="match status" value="1"/>
</dbReference>
<dbReference type="Gene3D" id="3.30.2010.10">
    <property type="entry name" value="Metalloproteases ('zincins'), catalytic domain"/>
    <property type="match status" value="1"/>
</dbReference>
<evidence type="ECO:0000256" key="3">
    <source>
        <dbReference type="ARBA" id="ARBA00022692"/>
    </source>
</evidence>
<evidence type="ECO:0000256" key="2">
    <source>
        <dbReference type="ARBA" id="ARBA00022670"/>
    </source>
</evidence>
<keyword evidence="3 14" id="KW-0812">Transmembrane</keyword>
<dbReference type="Proteomes" id="UP000247973">
    <property type="component" value="Unassembled WGS sequence"/>
</dbReference>
<feature type="active site" description="Proton donor" evidence="11">
    <location>
        <position position="354"/>
    </location>
</feature>
<dbReference type="EMBL" id="QICL01000010">
    <property type="protein sequence ID" value="PXV64389.1"/>
    <property type="molecule type" value="Genomic_DNA"/>
</dbReference>
<evidence type="ECO:0000313" key="18">
    <source>
        <dbReference type="Proteomes" id="UP000247973"/>
    </source>
</evidence>
<protein>
    <submittedName>
        <fullName evidence="17">STE24 endopeptidase</fullName>
    </submittedName>
</protein>
<evidence type="ECO:0000256" key="14">
    <source>
        <dbReference type="SAM" id="Phobius"/>
    </source>
</evidence>
<dbReference type="InterPro" id="IPR032456">
    <property type="entry name" value="Peptidase_M48_N"/>
</dbReference>
<keyword evidence="8 14" id="KW-1133">Transmembrane helix</keyword>
<dbReference type="GO" id="GO:0046872">
    <property type="term" value="F:metal ion binding"/>
    <property type="evidence" value="ECO:0007669"/>
    <property type="project" value="UniProtKB-KW"/>
</dbReference>
<evidence type="ECO:0000256" key="11">
    <source>
        <dbReference type="PIRSR" id="PIRSR627057-1"/>
    </source>
</evidence>
<dbReference type="Pfam" id="PF16491">
    <property type="entry name" value="Peptidase_M48_N"/>
    <property type="match status" value="1"/>
</dbReference>
<keyword evidence="5 13" id="KW-0378">Hydrolase</keyword>
<feature type="transmembrane region" description="Helical" evidence="14">
    <location>
        <begin position="286"/>
        <end position="314"/>
    </location>
</feature>
<evidence type="ECO:0000256" key="5">
    <source>
        <dbReference type="ARBA" id="ARBA00022801"/>
    </source>
</evidence>
<feature type="transmembrane region" description="Helical" evidence="14">
    <location>
        <begin position="320"/>
        <end position="341"/>
    </location>
</feature>
<evidence type="ECO:0000313" key="17">
    <source>
        <dbReference type="EMBL" id="PXV64389.1"/>
    </source>
</evidence>
<evidence type="ECO:0000256" key="7">
    <source>
        <dbReference type="ARBA" id="ARBA00022833"/>
    </source>
</evidence>
<feature type="binding site" evidence="12">
    <location>
        <position position="276"/>
    </location>
    <ligand>
        <name>Zn(2+)</name>
        <dbReference type="ChEBI" id="CHEBI:29105"/>
        <note>catalytic</note>
    </ligand>
</feature>
<feature type="transmembrane region" description="Helical" evidence="14">
    <location>
        <begin position="6"/>
        <end position="22"/>
    </location>
</feature>
<comment type="subcellular location">
    <subcellularLocation>
        <location evidence="1">Endoplasmic reticulum membrane</location>
        <topology evidence="1">Multi-pass membrane protein</topology>
    </subcellularLocation>
</comment>
<proteinExistence type="inferred from homology"/>
<comment type="cofactor">
    <cofactor evidence="12 13">
        <name>Zn(2+)</name>
        <dbReference type="ChEBI" id="CHEBI:29105"/>
    </cofactor>
    <text evidence="12 13">Binds 1 zinc ion per subunit.</text>
</comment>
<evidence type="ECO:0000256" key="4">
    <source>
        <dbReference type="ARBA" id="ARBA00022723"/>
    </source>
</evidence>
<comment type="similarity">
    <text evidence="13">Belongs to the peptidase M48 family.</text>
</comment>
<dbReference type="GO" id="GO:0071586">
    <property type="term" value="P:CAAX-box protein processing"/>
    <property type="evidence" value="ECO:0007669"/>
    <property type="project" value="InterPro"/>
</dbReference>
<evidence type="ECO:0000256" key="1">
    <source>
        <dbReference type="ARBA" id="ARBA00004477"/>
    </source>
</evidence>
<evidence type="ECO:0000256" key="9">
    <source>
        <dbReference type="ARBA" id="ARBA00023049"/>
    </source>
</evidence>
<comment type="caution">
    <text evidence="17">The sequence shown here is derived from an EMBL/GenBank/DDBJ whole genome shotgun (WGS) entry which is preliminary data.</text>
</comment>
<keyword evidence="2 13" id="KW-0645">Protease</keyword>
<name>A0A2V3PPG9_9BACT</name>
<keyword evidence="18" id="KW-1185">Reference proteome</keyword>
<evidence type="ECO:0000259" key="16">
    <source>
        <dbReference type="Pfam" id="PF16491"/>
    </source>
</evidence>
<organism evidence="17 18">
    <name type="scientific">Dysgonomonas alginatilytica</name>
    <dbReference type="NCBI Taxonomy" id="1605892"/>
    <lineage>
        <taxon>Bacteria</taxon>
        <taxon>Pseudomonadati</taxon>
        <taxon>Bacteroidota</taxon>
        <taxon>Bacteroidia</taxon>
        <taxon>Bacteroidales</taxon>
        <taxon>Dysgonomonadaceae</taxon>
        <taxon>Dysgonomonas</taxon>
    </lineage>
</organism>
<dbReference type="CDD" id="cd07343">
    <property type="entry name" value="M48A_Zmpste24p_like"/>
    <property type="match status" value="1"/>
</dbReference>
<feature type="binding site" evidence="12">
    <location>
        <position position="350"/>
    </location>
    <ligand>
        <name>Zn(2+)</name>
        <dbReference type="ChEBI" id="CHEBI:29105"/>
        <note>catalytic</note>
    </ligand>
</feature>
<feature type="domain" description="Peptidase M48" evidence="15">
    <location>
        <begin position="202"/>
        <end position="406"/>
    </location>
</feature>
<feature type="domain" description="CAAX prenyl protease 1 N-terminal" evidence="16">
    <location>
        <begin position="22"/>
        <end position="199"/>
    </location>
</feature>
<evidence type="ECO:0000259" key="15">
    <source>
        <dbReference type="Pfam" id="PF01435"/>
    </source>
</evidence>
<evidence type="ECO:0000256" key="12">
    <source>
        <dbReference type="PIRSR" id="PIRSR627057-2"/>
    </source>
</evidence>
<evidence type="ECO:0000256" key="8">
    <source>
        <dbReference type="ARBA" id="ARBA00022989"/>
    </source>
</evidence>
<keyword evidence="6" id="KW-0256">Endoplasmic reticulum</keyword>
<dbReference type="RefSeq" id="WP_110310512.1">
    <property type="nucleotide sequence ID" value="NZ_QICL01000010.1"/>
</dbReference>
<gene>
    <name evidence="17" type="ORF">CLV62_11032</name>
</gene>
<dbReference type="AlphaFoldDB" id="A0A2V3PPG9"/>
<keyword evidence="7 12" id="KW-0862">Zinc</keyword>
<dbReference type="OrthoDB" id="9781930at2"/>
<evidence type="ECO:0000256" key="13">
    <source>
        <dbReference type="RuleBase" id="RU003983"/>
    </source>
</evidence>
<dbReference type="Pfam" id="PF01435">
    <property type="entry name" value="Peptidase_M48"/>
    <property type="match status" value="1"/>
</dbReference>
<dbReference type="GO" id="GO:0004222">
    <property type="term" value="F:metalloendopeptidase activity"/>
    <property type="evidence" value="ECO:0007669"/>
    <property type="project" value="InterPro"/>
</dbReference>
<keyword evidence="4 12" id="KW-0479">Metal-binding</keyword>
<evidence type="ECO:0000256" key="10">
    <source>
        <dbReference type="ARBA" id="ARBA00023136"/>
    </source>
</evidence>
<evidence type="ECO:0000256" key="6">
    <source>
        <dbReference type="ARBA" id="ARBA00022824"/>
    </source>
</evidence>
<feature type="transmembrane region" description="Helical" evidence="14">
    <location>
        <begin position="144"/>
        <end position="163"/>
    </location>
</feature>
<keyword evidence="10 14" id="KW-0472">Membrane</keyword>
<dbReference type="InterPro" id="IPR027057">
    <property type="entry name" value="CAXX_Prtase_1"/>
</dbReference>
<feature type="transmembrane region" description="Helical" evidence="14">
    <location>
        <begin position="94"/>
        <end position="123"/>
    </location>
</feature>
<accession>A0A2V3PPG9</accession>
<dbReference type="InterPro" id="IPR001915">
    <property type="entry name" value="Peptidase_M48"/>
</dbReference>